<dbReference type="EMBL" id="LT907988">
    <property type="protein sequence ID" value="SOE50113.1"/>
    <property type="molecule type" value="Genomic_DNA"/>
</dbReference>
<keyword evidence="1" id="KW-1133">Transmembrane helix</keyword>
<feature type="transmembrane region" description="Helical" evidence="1">
    <location>
        <begin position="94"/>
        <end position="117"/>
    </location>
</feature>
<feature type="domain" description="FecR protein" evidence="2">
    <location>
        <begin position="120"/>
        <end position="215"/>
    </location>
</feature>
<evidence type="ECO:0000313" key="5">
    <source>
        <dbReference type="EMBL" id="SOE50113.1"/>
    </source>
</evidence>
<dbReference type="AlphaFoldDB" id="A0A1C3K7F2"/>
<keyword evidence="1" id="KW-0812">Transmembrane</keyword>
<sequence>MSEMNAPVPRRVREAAAAWAVRLGEGELDAGSARRLARWLARDPRHGQALADAEMTWALAGDLRGSGLFAAPVPRAPRNPLLSLLQAFAAPRRMAAGAGLALAGWLGVASMGGWAVLTADHRTRPGEMRTLHLSDGSEVLLGSDSALDVSYDGKQRRTTLLRGEAVFSPAPRSADEPRAFVVVAGPGASTALGTRYLVRREDATHTWVGVLAHSVEVGLAQPPRAGRAQARVEQGQSVRYSADEGVVSTPMSPDSQADWTQGLLRFEAQPLGQALARIDGFLPGRLVMLNREAVRTPVTALVHLDSLDDAIDRLCAQVGLKAVRLPGLTMVY</sequence>
<dbReference type="PANTHER" id="PTHR30273:SF2">
    <property type="entry name" value="PROTEIN FECR"/>
    <property type="match status" value="1"/>
</dbReference>
<evidence type="ECO:0000259" key="3">
    <source>
        <dbReference type="Pfam" id="PF16220"/>
    </source>
</evidence>
<evidence type="ECO:0000313" key="4">
    <source>
        <dbReference type="EMBL" id="SBT27325.1"/>
    </source>
</evidence>
<keyword evidence="1" id="KW-0472">Membrane</keyword>
<name>A0A1C3K7F2_9BURK</name>
<protein>
    <submittedName>
        <fullName evidence="4">Iron siderophore sensor protein</fullName>
    </submittedName>
</protein>
<dbReference type="InterPro" id="IPR006860">
    <property type="entry name" value="FecR"/>
</dbReference>
<dbReference type="RefSeq" id="WP_082985481.1">
    <property type="nucleotide sequence ID" value="NZ_LT907988.1"/>
</dbReference>
<dbReference type="STRING" id="1851544.ODI_03912"/>
<dbReference type="PIRSF" id="PIRSF018266">
    <property type="entry name" value="FecR"/>
    <property type="match status" value="1"/>
</dbReference>
<reference evidence="5 6" key="2">
    <citation type="submission" date="2017-08" db="EMBL/GenBank/DDBJ databases">
        <authorList>
            <person name="de Groot N.N."/>
        </authorList>
    </citation>
    <scope>NUCLEOTIDE SEQUENCE [LARGE SCALE GENOMIC DNA]</scope>
    <source>
        <strain evidence="5">Orrdi1</strain>
    </source>
</reference>
<dbReference type="KEGG" id="odi:ODI_R2513"/>
<feature type="domain" description="FecR N-terminal" evidence="3">
    <location>
        <begin position="14"/>
        <end position="55"/>
    </location>
</feature>
<evidence type="ECO:0000259" key="2">
    <source>
        <dbReference type="Pfam" id="PF04773"/>
    </source>
</evidence>
<dbReference type="Gene3D" id="2.60.120.1440">
    <property type="match status" value="1"/>
</dbReference>
<dbReference type="Pfam" id="PF04773">
    <property type="entry name" value="FecR"/>
    <property type="match status" value="1"/>
</dbReference>
<reference evidence="4 6" key="1">
    <citation type="submission" date="2016-06" db="EMBL/GenBank/DDBJ databases">
        <authorList>
            <person name="Kjaerup R.B."/>
            <person name="Dalgaard T.S."/>
            <person name="Juul-Madsen H.R."/>
        </authorList>
    </citation>
    <scope>NUCLEOTIDE SEQUENCE [LARGE SCALE GENOMIC DNA]</scope>
    <source>
        <strain evidence="4">Orrdi1</strain>
    </source>
</reference>
<proteinExistence type="predicted"/>
<evidence type="ECO:0000313" key="6">
    <source>
        <dbReference type="Proteomes" id="UP000078558"/>
    </source>
</evidence>
<dbReference type="EMBL" id="FLRC01000053">
    <property type="protein sequence ID" value="SBT27325.1"/>
    <property type="molecule type" value="Genomic_DNA"/>
</dbReference>
<organism evidence="4 6">
    <name type="scientific">Orrella dioscoreae</name>
    <dbReference type="NCBI Taxonomy" id="1851544"/>
    <lineage>
        <taxon>Bacteria</taxon>
        <taxon>Pseudomonadati</taxon>
        <taxon>Pseudomonadota</taxon>
        <taxon>Betaproteobacteria</taxon>
        <taxon>Burkholderiales</taxon>
        <taxon>Alcaligenaceae</taxon>
        <taxon>Orrella</taxon>
    </lineage>
</organism>
<dbReference type="GO" id="GO:0016989">
    <property type="term" value="F:sigma factor antagonist activity"/>
    <property type="evidence" value="ECO:0007669"/>
    <property type="project" value="TreeGrafter"/>
</dbReference>
<dbReference type="InterPro" id="IPR012373">
    <property type="entry name" value="Ferrdict_sens_TM"/>
</dbReference>
<keyword evidence="6" id="KW-1185">Reference proteome</keyword>
<dbReference type="Pfam" id="PF16220">
    <property type="entry name" value="DUF4880"/>
    <property type="match status" value="1"/>
</dbReference>
<dbReference type="Proteomes" id="UP000078558">
    <property type="component" value="Chromosome I"/>
</dbReference>
<dbReference type="OrthoDB" id="8617634at2"/>
<accession>A0A1C3K7F2</accession>
<dbReference type="InterPro" id="IPR032623">
    <property type="entry name" value="FecR_N"/>
</dbReference>
<gene>
    <name evidence="4" type="ORF">ODI_03912</name>
    <name evidence="5" type="ORF">ODI_R2513</name>
</gene>
<evidence type="ECO:0000256" key="1">
    <source>
        <dbReference type="SAM" id="Phobius"/>
    </source>
</evidence>
<dbReference type="PANTHER" id="PTHR30273">
    <property type="entry name" value="PERIPLASMIC SIGNAL SENSOR AND SIGMA FACTOR ACTIVATOR FECR-RELATED"/>
    <property type="match status" value="1"/>
</dbReference>